<dbReference type="SMART" id="SM00387">
    <property type="entry name" value="HATPase_c"/>
    <property type="match status" value="1"/>
</dbReference>
<dbReference type="PROSITE" id="PS50125">
    <property type="entry name" value="GUANYLATE_CYCLASE_2"/>
    <property type="match status" value="1"/>
</dbReference>
<feature type="transmembrane region" description="Helical" evidence="16">
    <location>
        <begin position="20"/>
        <end position="41"/>
    </location>
</feature>
<dbReference type="PANTHER" id="PTHR43047">
    <property type="entry name" value="TWO-COMPONENT HISTIDINE PROTEIN KINASE"/>
    <property type="match status" value="1"/>
</dbReference>
<dbReference type="Pfam" id="PF00072">
    <property type="entry name" value="Response_reg"/>
    <property type="match status" value="1"/>
</dbReference>
<evidence type="ECO:0000256" key="6">
    <source>
        <dbReference type="ARBA" id="ARBA00022553"/>
    </source>
</evidence>
<dbReference type="PROSITE" id="PS50110">
    <property type="entry name" value="RESPONSE_REGULATORY"/>
    <property type="match status" value="1"/>
</dbReference>
<dbReference type="SUPFAM" id="SSF52172">
    <property type="entry name" value="CheY-like"/>
    <property type="match status" value="1"/>
</dbReference>
<keyword evidence="15" id="KW-0802">TPR repeat</keyword>
<dbReference type="InterPro" id="IPR011006">
    <property type="entry name" value="CheY-like_superfamily"/>
</dbReference>
<comment type="caution">
    <text evidence="21">The sequence shown here is derived from an EMBL/GenBank/DDBJ whole genome shotgun (WGS) entry which is preliminary data.</text>
</comment>
<dbReference type="CDD" id="cd07302">
    <property type="entry name" value="CHD"/>
    <property type="match status" value="1"/>
</dbReference>
<evidence type="ECO:0000256" key="2">
    <source>
        <dbReference type="ARBA" id="ARBA00004651"/>
    </source>
</evidence>
<evidence type="ECO:0000256" key="3">
    <source>
        <dbReference type="ARBA" id="ARBA00006402"/>
    </source>
</evidence>
<keyword evidence="7" id="KW-0808">Transferase</keyword>
<evidence type="ECO:0000256" key="15">
    <source>
        <dbReference type="PROSITE-ProRule" id="PRU00339"/>
    </source>
</evidence>
<evidence type="ECO:0000256" key="9">
    <source>
        <dbReference type="ARBA" id="ARBA00022777"/>
    </source>
</evidence>
<dbReference type="Pfam" id="PF02743">
    <property type="entry name" value="dCache_1"/>
    <property type="match status" value="1"/>
</dbReference>
<dbReference type="CDD" id="cd16922">
    <property type="entry name" value="HATPase_EvgS-ArcB-TorS-like"/>
    <property type="match status" value="1"/>
</dbReference>
<dbReference type="Pfam" id="PF00512">
    <property type="entry name" value="HisKA"/>
    <property type="match status" value="1"/>
</dbReference>
<dbReference type="SMART" id="SM00448">
    <property type="entry name" value="REC"/>
    <property type="match status" value="1"/>
</dbReference>
<comment type="catalytic activity">
    <reaction evidence="1">
        <text>ATP + protein L-histidine = ADP + protein N-phospho-L-histidine.</text>
        <dbReference type="EC" id="2.7.13.3"/>
    </reaction>
</comment>
<evidence type="ECO:0000256" key="1">
    <source>
        <dbReference type="ARBA" id="ARBA00000085"/>
    </source>
</evidence>
<evidence type="ECO:0000313" key="22">
    <source>
        <dbReference type="Proteomes" id="UP001204953"/>
    </source>
</evidence>
<dbReference type="Gene3D" id="3.30.70.1230">
    <property type="entry name" value="Nucleotide cyclase"/>
    <property type="match status" value="1"/>
</dbReference>
<dbReference type="InterPro" id="IPR019734">
    <property type="entry name" value="TPR_rpt"/>
</dbReference>
<dbReference type="RefSeq" id="WP_254009864.1">
    <property type="nucleotide sequence ID" value="NZ_JAMZMM010000005.1"/>
</dbReference>
<dbReference type="AlphaFoldDB" id="A0AAE3GLY5"/>
<evidence type="ECO:0000256" key="7">
    <source>
        <dbReference type="ARBA" id="ARBA00022679"/>
    </source>
</evidence>
<evidence type="ECO:0000259" key="18">
    <source>
        <dbReference type="PROSITE" id="PS50110"/>
    </source>
</evidence>
<dbReference type="Proteomes" id="UP001204953">
    <property type="component" value="Unassembled WGS sequence"/>
</dbReference>
<feature type="domain" description="Histidine kinase" evidence="17">
    <location>
        <begin position="447"/>
        <end position="698"/>
    </location>
</feature>
<dbReference type="GO" id="GO:0000155">
    <property type="term" value="F:phosphorelay sensor kinase activity"/>
    <property type="evidence" value="ECO:0007669"/>
    <property type="project" value="InterPro"/>
</dbReference>
<dbReference type="InterPro" id="IPR001789">
    <property type="entry name" value="Sig_transdc_resp-reg_receiver"/>
</dbReference>
<dbReference type="PROSITE" id="PS50005">
    <property type="entry name" value="TPR"/>
    <property type="match status" value="1"/>
</dbReference>
<feature type="domain" description="Guanylate cyclase" evidence="19">
    <location>
        <begin position="895"/>
        <end position="1021"/>
    </location>
</feature>
<dbReference type="InterPro" id="IPR033479">
    <property type="entry name" value="dCache_1"/>
</dbReference>
<dbReference type="SUPFAM" id="SSF55874">
    <property type="entry name" value="ATPase domain of HSP90 chaperone/DNA topoisomerase II/histidine kinase"/>
    <property type="match status" value="1"/>
</dbReference>
<comment type="similarity">
    <text evidence="3">In the N-terminal section; belongs to the phytochrome family.</text>
</comment>
<dbReference type="EMBL" id="JAMZMM010000005">
    <property type="protein sequence ID" value="MCP2727046.1"/>
    <property type="molecule type" value="Genomic_DNA"/>
</dbReference>
<protein>
    <recommendedName>
        <fullName evidence="13">Circadian input-output histidine kinase CikA</fullName>
        <ecNumber evidence="4">2.7.13.3</ecNumber>
    </recommendedName>
</protein>
<dbReference type="Gene3D" id="3.40.50.2300">
    <property type="match status" value="1"/>
</dbReference>
<keyword evidence="22" id="KW-1185">Reference proteome</keyword>
<evidence type="ECO:0000256" key="4">
    <source>
        <dbReference type="ARBA" id="ARBA00012438"/>
    </source>
</evidence>
<evidence type="ECO:0000256" key="13">
    <source>
        <dbReference type="ARBA" id="ARBA00074306"/>
    </source>
</evidence>
<dbReference type="Pfam" id="PF00672">
    <property type="entry name" value="HAMP"/>
    <property type="match status" value="1"/>
</dbReference>
<feature type="modified residue" description="4-aspartylphosphate" evidence="14">
    <location>
        <position position="788"/>
    </location>
</feature>
<keyword evidence="9" id="KW-0418">Kinase</keyword>
<dbReference type="InterPro" id="IPR003594">
    <property type="entry name" value="HATPase_dom"/>
</dbReference>
<dbReference type="InterPro" id="IPR036890">
    <property type="entry name" value="HATPase_C_sf"/>
</dbReference>
<name>A0AAE3GLY5_9CYAN</name>
<dbReference type="PROSITE" id="PS50885">
    <property type="entry name" value="HAMP"/>
    <property type="match status" value="1"/>
</dbReference>
<feature type="transmembrane region" description="Helical" evidence="16">
    <location>
        <begin position="352"/>
        <end position="376"/>
    </location>
</feature>
<dbReference type="PRINTS" id="PR00344">
    <property type="entry name" value="BCTRLSENSOR"/>
</dbReference>
<dbReference type="CDD" id="cd12913">
    <property type="entry name" value="PDC1_MCP_like"/>
    <property type="match status" value="1"/>
</dbReference>
<evidence type="ECO:0000256" key="5">
    <source>
        <dbReference type="ARBA" id="ARBA00022475"/>
    </source>
</evidence>
<keyword evidence="12 16" id="KW-0472">Membrane</keyword>
<keyword evidence="10 16" id="KW-1133">Transmembrane helix</keyword>
<organism evidence="21 22">
    <name type="scientific">Limnofasciculus baicalensis BBK-W-15</name>
    <dbReference type="NCBI Taxonomy" id="2699891"/>
    <lineage>
        <taxon>Bacteria</taxon>
        <taxon>Bacillati</taxon>
        <taxon>Cyanobacteriota</taxon>
        <taxon>Cyanophyceae</taxon>
        <taxon>Coleofasciculales</taxon>
        <taxon>Coleofasciculaceae</taxon>
        <taxon>Limnofasciculus</taxon>
        <taxon>Limnofasciculus baicalensis</taxon>
    </lineage>
</organism>
<dbReference type="SUPFAM" id="SSF47384">
    <property type="entry name" value="Homodimeric domain of signal transducing histidine kinase"/>
    <property type="match status" value="1"/>
</dbReference>
<dbReference type="Gene3D" id="1.10.287.130">
    <property type="match status" value="1"/>
</dbReference>
<dbReference type="CDD" id="cd17574">
    <property type="entry name" value="REC_OmpR"/>
    <property type="match status" value="1"/>
</dbReference>
<dbReference type="Gene3D" id="3.30.450.20">
    <property type="entry name" value="PAS domain"/>
    <property type="match status" value="2"/>
</dbReference>
<dbReference type="InterPro" id="IPR001054">
    <property type="entry name" value="A/G_cyclase"/>
</dbReference>
<dbReference type="SMART" id="SM00044">
    <property type="entry name" value="CYCc"/>
    <property type="match status" value="1"/>
</dbReference>
<dbReference type="PROSITE" id="PS50109">
    <property type="entry name" value="HIS_KIN"/>
    <property type="match status" value="1"/>
</dbReference>
<dbReference type="SMART" id="SM00304">
    <property type="entry name" value="HAMP"/>
    <property type="match status" value="1"/>
</dbReference>
<dbReference type="GO" id="GO:0009190">
    <property type="term" value="P:cyclic nucleotide biosynthetic process"/>
    <property type="evidence" value="ECO:0007669"/>
    <property type="project" value="InterPro"/>
</dbReference>
<dbReference type="CDD" id="cd00082">
    <property type="entry name" value="HisKA"/>
    <property type="match status" value="1"/>
</dbReference>
<dbReference type="GO" id="GO:0005886">
    <property type="term" value="C:plasma membrane"/>
    <property type="evidence" value="ECO:0007669"/>
    <property type="project" value="UniProtKB-SubCell"/>
</dbReference>
<keyword evidence="5" id="KW-1003">Cell membrane</keyword>
<dbReference type="CDD" id="cd06225">
    <property type="entry name" value="HAMP"/>
    <property type="match status" value="1"/>
</dbReference>
<dbReference type="GO" id="GO:0005524">
    <property type="term" value="F:ATP binding"/>
    <property type="evidence" value="ECO:0007669"/>
    <property type="project" value="UniProtKB-KW"/>
</dbReference>
<dbReference type="SUPFAM" id="SSF55073">
    <property type="entry name" value="Nucleotide cyclase"/>
    <property type="match status" value="1"/>
</dbReference>
<dbReference type="Pfam" id="PF00211">
    <property type="entry name" value="Guanylate_cyc"/>
    <property type="match status" value="1"/>
</dbReference>
<keyword evidence="6 14" id="KW-0597">Phosphoprotein</keyword>
<evidence type="ECO:0000259" key="19">
    <source>
        <dbReference type="PROSITE" id="PS50125"/>
    </source>
</evidence>
<evidence type="ECO:0000256" key="8">
    <source>
        <dbReference type="ARBA" id="ARBA00022692"/>
    </source>
</evidence>
<dbReference type="GO" id="GO:0004016">
    <property type="term" value="F:adenylate cyclase activity"/>
    <property type="evidence" value="ECO:0007669"/>
    <property type="project" value="UniProtKB-ARBA"/>
</dbReference>
<feature type="domain" description="HAMP" evidence="20">
    <location>
        <begin position="373"/>
        <end position="425"/>
    </location>
</feature>
<dbReference type="InterPro" id="IPR003661">
    <property type="entry name" value="HisK_dim/P_dom"/>
</dbReference>
<evidence type="ECO:0000256" key="16">
    <source>
        <dbReference type="SAM" id="Phobius"/>
    </source>
</evidence>
<comment type="subcellular location">
    <subcellularLocation>
        <location evidence="2">Cell membrane</location>
        <topology evidence="2">Multi-pass membrane protein</topology>
    </subcellularLocation>
</comment>
<dbReference type="PANTHER" id="PTHR43047:SF72">
    <property type="entry name" value="OSMOSENSING HISTIDINE PROTEIN KINASE SLN1"/>
    <property type="match status" value="1"/>
</dbReference>
<evidence type="ECO:0000256" key="14">
    <source>
        <dbReference type="PROSITE-ProRule" id="PRU00169"/>
    </source>
</evidence>
<keyword evidence="11" id="KW-0902">Two-component regulatory system</keyword>
<evidence type="ECO:0000256" key="10">
    <source>
        <dbReference type="ARBA" id="ARBA00022989"/>
    </source>
</evidence>
<proteinExistence type="inferred from homology"/>
<evidence type="ECO:0000256" key="12">
    <source>
        <dbReference type="ARBA" id="ARBA00023136"/>
    </source>
</evidence>
<evidence type="ECO:0000256" key="11">
    <source>
        <dbReference type="ARBA" id="ARBA00023012"/>
    </source>
</evidence>
<dbReference type="InterPro" id="IPR036097">
    <property type="entry name" value="HisK_dim/P_sf"/>
</dbReference>
<accession>A0AAE3GLY5</accession>
<evidence type="ECO:0000313" key="21">
    <source>
        <dbReference type="EMBL" id="MCP2727046.1"/>
    </source>
</evidence>
<dbReference type="Pfam" id="PF02518">
    <property type="entry name" value="HATPase_c"/>
    <property type="match status" value="1"/>
</dbReference>
<gene>
    <name evidence="21" type="ORF">NJ959_00965</name>
</gene>
<keyword evidence="21" id="KW-0547">Nucleotide-binding</keyword>
<dbReference type="InterPro" id="IPR029787">
    <property type="entry name" value="Nucleotide_cyclase"/>
</dbReference>
<keyword evidence="21" id="KW-0067">ATP-binding</keyword>
<dbReference type="Gene3D" id="3.30.565.10">
    <property type="entry name" value="Histidine kinase-like ATPase, C-terminal domain"/>
    <property type="match status" value="1"/>
</dbReference>
<dbReference type="SMART" id="SM00388">
    <property type="entry name" value="HisKA"/>
    <property type="match status" value="1"/>
</dbReference>
<dbReference type="GO" id="GO:0009927">
    <property type="term" value="F:histidine phosphotransfer kinase activity"/>
    <property type="evidence" value="ECO:0007669"/>
    <property type="project" value="TreeGrafter"/>
</dbReference>
<dbReference type="Gene3D" id="6.10.340.10">
    <property type="match status" value="1"/>
</dbReference>
<keyword evidence="8 16" id="KW-0812">Transmembrane</keyword>
<dbReference type="EC" id="2.7.13.3" evidence="4"/>
<evidence type="ECO:0000259" key="20">
    <source>
        <dbReference type="PROSITE" id="PS50885"/>
    </source>
</evidence>
<feature type="repeat" description="TPR" evidence="15">
    <location>
        <begin position="1084"/>
        <end position="1117"/>
    </location>
</feature>
<dbReference type="FunFam" id="3.30.565.10:FF:000010">
    <property type="entry name" value="Sensor histidine kinase RcsC"/>
    <property type="match status" value="1"/>
</dbReference>
<sequence>MFIPSLNRFIAKVSGKVPLRVILVVPFAIQTFTIVGLVGYLSSRSGKEAVNDLSSQLRQQISDRIHHKLDTYLDTPHQLNQINLDAIELGIINLKNFQQTEEFFLKQMRVFKVSYINFGSKEGEFIGVERLEDGRLLINERLKNSPGTSIYNTDNKDHRTKLKEFVIEDYAISKESWYADAVRAGNPVWSKIYQWQDKPEVLSISSSYPVYDSNRKLVGALGVDLILSDISNFLRQLKISKTGQTFIIERSGLLVASSTKDPPFLLKNGKAERLNVSEIANPLIRATVLNLNKSFGNLNDIKTIQFLDFQIGNERQFVQVTPWQDKFGIDWLIVVTIPESDFMDRIHANIRLTTILCLLALAVATIIGFMTSRWIVLPIMRLKDAAIALSEGQFDHSIDLERSDELGILAKAFNRMASQLEDSFTTLEAKNTELHNLNQLKDDFIANTSHELRTPLNGIIGIAESLVDGAAGPLPERAYANLSTIISAGRRLSHLVNDLLDFSQLRHKTIDLQIKPLGMREIADVVIAISQATIGKKPLQLINAIAPDLPLVDADENRVQQILQNLIGNAIKFTESGIIEVWAEVVVGNGELGVGNGKWGMGSGENNQQPTTNNQQPITNNKIAITISDTGIGIPPDKIDRIFESFEQADASTARIYGGAGLGLAITKQLVELHGGTIYVESIVGEGSRFTFTLPVSENTQASNQQVSPVIAKKPSQELTDSIQIYPEVLAGENGYFKILIVDDEPINLQVLVNNLSLENYAITQASNGIEALAIIDSGFKPDLILLDIMMPRMTGYEVCQKVREKFPAVELPIVMLTAKDRTTDLVQAFELGANDYLTKPFVKNELLARIQTHIRLAKINAAYGRFVPHNFLKFLGRESIIDVQLGDQIQKEMTILFSDIRSFTTLSEGMSPEDNFNFLNSYLNRVSPVIRAHQGFIDKYIGDAVMALFPQSPDHAVSGAIEMQKQVTIYNQHRRKKGYVPIAIGIGLHTGTLMLGTIGERERMESTVISDAVNLASRLEGLTKLYGAGIVISENTLYTLDDLEKYSYRFLDRVKVKGKNSAVAIFEVYSGDSERLKKLKIETQTSFEEAIVFYYRQKFDIAKQMFEDVLHINPQDKAAMLYISRCDNYQKYGVPEEWAGVESLQEK</sequence>
<dbReference type="InterPro" id="IPR005467">
    <property type="entry name" value="His_kinase_dom"/>
</dbReference>
<evidence type="ECO:0000259" key="17">
    <source>
        <dbReference type="PROSITE" id="PS50109"/>
    </source>
</evidence>
<dbReference type="InterPro" id="IPR004358">
    <property type="entry name" value="Sig_transdc_His_kin-like_C"/>
</dbReference>
<dbReference type="SUPFAM" id="SSF158472">
    <property type="entry name" value="HAMP domain-like"/>
    <property type="match status" value="1"/>
</dbReference>
<reference evidence="21" key="1">
    <citation type="submission" date="2022-06" db="EMBL/GenBank/DDBJ databases">
        <title>New cyanobacteria of genus Symplocastrum in benthos of Lake Baikal.</title>
        <authorList>
            <person name="Sorokovikova E."/>
            <person name="Tikhonova I."/>
            <person name="Krasnopeev A."/>
            <person name="Evseev P."/>
            <person name="Gladkikh A."/>
            <person name="Belykh O."/>
        </authorList>
    </citation>
    <scope>NUCLEOTIDE SEQUENCE</scope>
    <source>
        <strain evidence="21">BBK-W-15</strain>
    </source>
</reference>
<dbReference type="InterPro" id="IPR003660">
    <property type="entry name" value="HAMP_dom"/>
</dbReference>
<feature type="domain" description="Response regulatory" evidence="18">
    <location>
        <begin position="738"/>
        <end position="855"/>
    </location>
</feature>